<keyword evidence="1" id="KW-0472">Membrane</keyword>
<dbReference type="Proteomes" id="UP000176532">
    <property type="component" value="Unassembled WGS sequence"/>
</dbReference>
<dbReference type="AlphaFoldDB" id="A0A1F6M7N6"/>
<evidence type="ECO:0000313" key="2">
    <source>
        <dbReference type="EMBL" id="OGH67636.1"/>
    </source>
</evidence>
<gene>
    <name evidence="2" type="ORF">A3C15_02320</name>
</gene>
<evidence type="ECO:0000313" key="3">
    <source>
        <dbReference type="Proteomes" id="UP000176532"/>
    </source>
</evidence>
<organism evidence="2 3">
    <name type="scientific">Candidatus Magasanikbacteria bacterium RIFCSPHIGHO2_02_FULL_50_9b</name>
    <dbReference type="NCBI Taxonomy" id="1798682"/>
    <lineage>
        <taxon>Bacteria</taxon>
        <taxon>Candidatus Magasanikiibacteriota</taxon>
    </lineage>
</organism>
<keyword evidence="1" id="KW-0812">Transmembrane</keyword>
<protein>
    <submittedName>
        <fullName evidence="2">Uncharacterized protein</fullName>
    </submittedName>
</protein>
<dbReference type="STRING" id="1798682.A3C15_02320"/>
<keyword evidence="1" id="KW-1133">Transmembrane helix</keyword>
<dbReference type="EMBL" id="MFQD01000038">
    <property type="protein sequence ID" value="OGH67636.1"/>
    <property type="molecule type" value="Genomic_DNA"/>
</dbReference>
<feature type="transmembrane region" description="Helical" evidence="1">
    <location>
        <begin position="115"/>
        <end position="134"/>
    </location>
</feature>
<comment type="caution">
    <text evidence="2">The sequence shown here is derived from an EMBL/GenBank/DDBJ whole genome shotgun (WGS) entry which is preliminary data.</text>
</comment>
<proteinExistence type="predicted"/>
<reference evidence="2 3" key="1">
    <citation type="journal article" date="2016" name="Nat. Commun.">
        <title>Thousands of microbial genomes shed light on interconnected biogeochemical processes in an aquifer system.</title>
        <authorList>
            <person name="Anantharaman K."/>
            <person name="Brown C.T."/>
            <person name="Hug L.A."/>
            <person name="Sharon I."/>
            <person name="Castelle C.J."/>
            <person name="Probst A.J."/>
            <person name="Thomas B.C."/>
            <person name="Singh A."/>
            <person name="Wilkins M.J."/>
            <person name="Karaoz U."/>
            <person name="Brodie E.L."/>
            <person name="Williams K.H."/>
            <person name="Hubbard S.S."/>
            <person name="Banfield J.F."/>
        </authorList>
    </citation>
    <scope>NUCLEOTIDE SEQUENCE [LARGE SCALE GENOMIC DNA]</scope>
</reference>
<sequence length="404" mass="44250">MRQLTNEEGGHTASGITTVTNSFQDVLVQAKLLWCERRIAYLKETLHAEEISADHAAKAQYTQRLQDEISQTRLMIAHLTVYGTEGCEMAGDDQCAVEEIRVGVEKRLDTFFDKVLLTAVTAGMCVGAPTGFILSHHALGLLTGLILGVMLAGFTGHWIARKSIPRVRQKFNVIVAKDHERHASCKTPKLISESDADLIAAWVSHKINGVRETAISDSSPMGKMLVQLQRRMQEAANLEAAFQVQVNSIPTAESAQRTLIVSGLTRATQQHEQLSAAHGRLQKRIAEINAFLDELFNRAVGASSSVRQLALFERLHALEDAAAADIAEAESLAFQTIRQLELRLAETCDAFQHLQAEPAFSVAAHGTEGLPMAEQLRQIDDAVAAVVAFELPSETLIEVEIDDE</sequence>
<accession>A0A1F6M7N6</accession>
<name>A0A1F6M7N6_9BACT</name>
<feature type="transmembrane region" description="Helical" evidence="1">
    <location>
        <begin position="140"/>
        <end position="160"/>
    </location>
</feature>
<evidence type="ECO:0000256" key="1">
    <source>
        <dbReference type="SAM" id="Phobius"/>
    </source>
</evidence>